<dbReference type="PANTHER" id="PTHR32387">
    <property type="entry name" value="WU:FJ29H11"/>
    <property type="match status" value="1"/>
</dbReference>
<dbReference type="PANTHER" id="PTHR32387:SF0">
    <property type="entry name" value="PROTEIN NO VEIN"/>
    <property type="match status" value="1"/>
</dbReference>
<evidence type="ECO:0000256" key="1">
    <source>
        <dbReference type="SAM" id="MobiDB-lite"/>
    </source>
</evidence>
<sequence>MPRSATHFLDLQHQAERLTQINRDRARELVRSIAKDHGYLGEDVYAQMSPEVRREVEEAMLKKDEMIGSSVITLSKNLYNSSARFVFELLQNADDNTYSRARSLSAVPFVTFRVYRRQIVLECNEDGFTRQNLIAICNVGKSSKAGAQGYIGEKGIGFKSVFMVAWKVRIQSENFSFYFQHRMGDSGMGMISPVWEDTNETLTPPLTRITLFLHETDADEVLSKQRETTLQQFRELQATFLLFMKNLRKIEIVMYDDDNEEVTSTLFSMEHLDQNRVKLKRTTVEGGTVQEDTRHYHVTQDTVYNLAKSENRTYTETELFSHAYSKANIVLAFPLTQDSVPIIEAQDVFAFLPIRNMGFPFLIQSDFVTDASRQDIVRSSPRNIGILTSIGKVFAKAVSQFCEHPTLRYQWMRYLPADRDYSRDRFWMTLIDAIRGSLQNTPTLWTKSHKSLCFIKDMRRVRSRMLDRNGQPLFPDLHTEEYLAPEYLAKDLDLLENYGLCWLGLKGFFARVRKDLNEESSVMKSPNTDDDWHSRVAIILHDALPKWPNTINDLALIPLEGGEWTSASDTDLPIYSPYVKGYQIPGNLKLRLLDLKAEKNYCRKRLFGRLGVQEQELSDIRNLINVHHGRWNVRAHNIWNNLAFLYLTAHLDRENDHALAYGNIKLIDHINRKRSPEEYTFYFPDEDPYGAQQLLQPVVSGGFRNIAAALNASFLHEDYMRVCPTQPEGEDRTWKTWLSEVRNVRSRIPLTRNGELSEECLYVASHRPEKFLGFLVKYWQSEGSQITKSPILVEKLLSLEVLCENGNMYPLGKTFLHNKKNDYADRFLQEHEFFPWLKQDASLGDGRGLSGLDVVTSALGFGYPKSELEFYLTILQFISDANKDASKLIDAGRVYDLYKRIEARCHESVTPDISRDTVRTTFNLHSLIYLPAYGDEETCWTLPDYCLWEAPADMNVKYSLRAAYDQVKDTKYIIGFFRDTLSIPDAGVYDFLDELAEVQGGGPDIFDHVYNIYQELYKRRTEMDSDVANDIRENFEHHDFIYYEENNTVNWYKPSQCLWSTVTDIKGKVPLNDLYEDLSGFFTELLGVRTLTLEMVYDKLIEQAAGGSSVHDIKETIQLLNSYIHGQEVLPSPKRLMESKIFPVRYPNGSIEMCSSAVSFAIGDRKHLLDLFSGKAKFLDFSLNNILRLEPFLRWVGLGARYLSSSVKEISALCGEPQRSLISSYRCIARKAHGLLRIAVHFNSPRVRQDEQAFYELLKNIEVCETDGISSELHLNQDGNDIKVEISRSELHFQENHARLTIYVPRDEKDRDLCFLDRLPRELLEWIMTEPSTGICEQWSEKALNVLSTVLQAQDKYVALTLDRSGIMSVDTPDDSSNAPISDHISSEHDFALETPRHRGGNNSNWDTLSSTVCESSADLADVEEITTTFSRASRTPSHPVSHYAYTPQPTPRPRASLSPAFQPADDVDSEYRGLLHSVVAAARRFICPGKSPFDMSTLSQSLDPSALDAHDEAFRLRTLEKIERDKKIGAAGELFVFEVLSRLDPPLRGFSLDNWQSTIRKYVTLHDDYTDIEPWNGREVADLIYNDTDGFFTCLLIDKGYLSSEMWTGKRPRYYFEVKSTTLSWEAPFYMSKYQYRRMQNNSNGSANQENPDSHSEYSDVVYIIFRVYNLSQDSIGMKVYVDPELMRQRNELAFTAETWSILPGTHVRGSEG</sequence>
<dbReference type="NCBIfam" id="NF047352">
    <property type="entry name" value="P_loop_sacsin"/>
    <property type="match status" value="1"/>
</dbReference>
<gene>
    <name evidence="2" type="ORF">ATNIH1004_010595</name>
</gene>
<dbReference type="VEuPathDB" id="FungiDB:EYZ11_007580"/>
<protein>
    <recommendedName>
        <fullName evidence="4">Protein NO VEIN C-terminal domain-containing protein</fullName>
    </recommendedName>
</protein>
<dbReference type="OrthoDB" id="1262810at2759"/>
<dbReference type="EMBL" id="QUQM01000005">
    <property type="protein sequence ID" value="KAA8643820.1"/>
    <property type="molecule type" value="Genomic_DNA"/>
</dbReference>
<proteinExistence type="predicted"/>
<name>A0A5M9MED7_9EURO</name>
<dbReference type="InterPro" id="IPR036890">
    <property type="entry name" value="HATPase_C_sf"/>
</dbReference>
<dbReference type="Proteomes" id="UP000324241">
    <property type="component" value="Unassembled WGS sequence"/>
</dbReference>
<organism evidence="2 3">
    <name type="scientific">Aspergillus tanneri</name>
    <dbReference type="NCBI Taxonomy" id="1220188"/>
    <lineage>
        <taxon>Eukaryota</taxon>
        <taxon>Fungi</taxon>
        <taxon>Dikarya</taxon>
        <taxon>Ascomycota</taxon>
        <taxon>Pezizomycotina</taxon>
        <taxon>Eurotiomycetes</taxon>
        <taxon>Eurotiomycetidae</taxon>
        <taxon>Eurotiales</taxon>
        <taxon>Aspergillaceae</taxon>
        <taxon>Aspergillus</taxon>
        <taxon>Aspergillus subgen. Circumdati</taxon>
    </lineage>
</organism>
<dbReference type="VEuPathDB" id="FungiDB:EYZ11_007587"/>
<dbReference type="GeneID" id="54333296"/>
<feature type="compositionally biased region" description="Polar residues" evidence="1">
    <location>
        <begin position="1430"/>
        <end position="1439"/>
    </location>
</feature>
<evidence type="ECO:0000313" key="3">
    <source>
        <dbReference type="Proteomes" id="UP000324241"/>
    </source>
</evidence>
<dbReference type="SUPFAM" id="SSF55874">
    <property type="entry name" value="ATPase domain of HSP90 chaperone/DNA topoisomerase II/histidine kinase"/>
    <property type="match status" value="1"/>
</dbReference>
<evidence type="ECO:0008006" key="4">
    <source>
        <dbReference type="Google" id="ProtNLM"/>
    </source>
</evidence>
<evidence type="ECO:0000313" key="2">
    <source>
        <dbReference type="EMBL" id="KAA8643820.1"/>
    </source>
</evidence>
<feature type="region of interest" description="Disordered" evidence="1">
    <location>
        <begin position="1430"/>
        <end position="1462"/>
    </location>
</feature>
<dbReference type="InterPro" id="IPR052957">
    <property type="entry name" value="Auxin_embryo_med"/>
</dbReference>
<reference evidence="2 3" key="1">
    <citation type="submission" date="2019-08" db="EMBL/GenBank/DDBJ databases">
        <title>The genome sequence of a newly discovered highly antifungal drug resistant Aspergillus species, Aspergillus tanneri NIH 1004.</title>
        <authorList>
            <person name="Mounaud S."/>
            <person name="Singh I."/>
            <person name="Joardar V."/>
            <person name="Pakala S."/>
            <person name="Pakala S."/>
            <person name="Venepally P."/>
            <person name="Chung J.K."/>
            <person name="Losada L."/>
            <person name="Nierman W.C."/>
        </authorList>
    </citation>
    <scope>NUCLEOTIDE SEQUENCE [LARGE SCALE GENOMIC DNA]</scope>
    <source>
        <strain evidence="2 3">NIH1004</strain>
    </source>
</reference>
<dbReference type="RefSeq" id="XP_033423181.1">
    <property type="nucleotide sequence ID" value="XM_033575163.1"/>
</dbReference>
<accession>A0A5M9MED7</accession>
<dbReference type="Gene3D" id="3.30.565.10">
    <property type="entry name" value="Histidine kinase-like ATPase, C-terminal domain"/>
    <property type="match status" value="1"/>
</dbReference>
<comment type="caution">
    <text evidence="2">The sequence shown here is derived from an EMBL/GenBank/DDBJ whole genome shotgun (WGS) entry which is preliminary data.</text>
</comment>
<dbReference type="VEuPathDB" id="FungiDB:EYZ11_007577"/>